<dbReference type="InterPro" id="IPR051620">
    <property type="entry name" value="ORF904-like_C"/>
</dbReference>
<feature type="domain" description="DNA primase/polymerase bifunctional N-terminal" evidence="3">
    <location>
        <begin position="13"/>
        <end position="173"/>
    </location>
</feature>
<dbReference type="SMART" id="SM00943">
    <property type="entry name" value="Prim-Pol"/>
    <property type="match status" value="1"/>
</dbReference>
<reference evidence="4" key="2">
    <citation type="submission" date="2020-09" db="EMBL/GenBank/DDBJ databases">
        <authorList>
            <person name="Sun Q."/>
            <person name="Kim S."/>
        </authorList>
    </citation>
    <scope>NUCLEOTIDE SEQUENCE</scope>
    <source>
        <strain evidence="4">KCTC 42651</strain>
    </source>
</reference>
<evidence type="ECO:0000313" key="5">
    <source>
        <dbReference type="Proteomes" id="UP000630353"/>
    </source>
</evidence>
<proteinExistence type="predicted"/>
<dbReference type="SUPFAM" id="SSF56747">
    <property type="entry name" value="Prim-pol domain"/>
    <property type="match status" value="1"/>
</dbReference>
<dbReference type="PANTHER" id="PTHR35372">
    <property type="entry name" value="ATP BINDING PROTEIN-RELATED"/>
    <property type="match status" value="1"/>
</dbReference>
<keyword evidence="1" id="KW-0378">Hydrolase</keyword>
<dbReference type="Proteomes" id="UP000630353">
    <property type="component" value="Unassembled WGS sequence"/>
</dbReference>
<evidence type="ECO:0000256" key="1">
    <source>
        <dbReference type="ARBA" id="ARBA00022801"/>
    </source>
</evidence>
<dbReference type="EMBL" id="BMZS01000006">
    <property type="protein sequence ID" value="GHD52551.1"/>
    <property type="molecule type" value="Genomic_DNA"/>
</dbReference>
<name>A0A918XTK8_9PROT</name>
<evidence type="ECO:0000313" key="4">
    <source>
        <dbReference type="EMBL" id="GHD52551.1"/>
    </source>
</evidence>
<gene>
    <name evidence="4" type="ORF">GCM10017083_28030</name>
</gene>
<protein>
    <recommendedName>
        <fullName evidence="6">DNA primase</fullName>
    </recommendedName>
</protein>
<dbReference type="Pfam" id="PF09250">
    <property type="entry name" value="Prim-Pol"/>
    <property type="match status" value="1"/>
</dbReference>
<dbReference type="InterPro" id="IPR014820">
    <property type="entry name" value="PriCT_1"/>
</dbReference>
<evidence type="ECO:0000259" key="3">
    <source>
        <dbReference type="SMART" id="SM00943"/>
    </source>
</evidence>
<feature type="domain" description="Primase C-terminal 1" evidence="2">
    <location>
        <begin position="190"/>
        <end position="256"/>
    </location>
</feature>
<reference evidence="4" key="1">
    <citation type="journal article" date="2014" name="Int. J. Syst. Evol. Microbiol.">
        <title>Complete genome sequence of Corynebacterium casei LMG S-19264T (=DSM 44701T), isolated from a smear-ripened cheese.</title>
        <authorList>
            <consortium name="US DOE Joint Genome Institute (JGI-PGF)"/>
            <person name="Walter F."/>
            <person name="Albersmeier A."/>
            <person name="Kalinowski J."/>
            <person name="Ruckert C."/>
        </authorList>
    </citation>
    <scope>NUCLEOTIDE SEQUENCE</scope>
    <source>
        <strain evidence="4">KCTC 42651</strain>
    </source>
</reference>
<sequence length="258" mass="28207">MSGGGAEGCGPAALDYAARGWSVVPLRPGDKRPLIAWEALQEHAASAETVGKWYDRWPDANVGIVTGAISHLVVLDVDPKHGGAESLERLEREHGPLADTVESISGGGGRHLYFRHPGSEVSNRAGLRPGLDLRGDGGYIVAPPSVHPNGRRYAWRDGCSPAEREPAAMPFWLLDPHGVRAGRRLADWRSLVREGVPEGERNSTVASLTGHLLWHEVDPEIALELMLGWNRLRCRPPLDDDEVAQVVRNIAHLHEKRD</sequence>
<dbReference type="PANTHER" id="PTHR35372:SF2">
    <property type="entry name" value="SF3 HELICASE DOMAIN-CONTAINING PROTEIN"/>
    <property type="match status" value="1"/>
</dbReference>
<dbReference type="AlphaFoldDB" id="A0A918XTK8"/>
<keyword evidence="5" id="KW-1185">Reference proteome</keyword>
<evidence type="ECO:0000259" key="2">
    <source>
        <dbReference type="SMART" id="SM00942"/>
    </source>
</evidence>
<comment type="caution">
    <text evidence="4">The sequence shown here is derived from an EMBL/GenBank/DDBJ whole genome shotgun (WGS) entry which is preliminary data.</text>
</comment>
<dbReference type="CDD" id="cd04859">
    <property type="entry name" value="Prim_Pol"/>
    <property type="match status" value="1"/>
</dbReference>
<evidence type="ECO:0008006" key="6">
    <source>
        <dbReference type="Google" id="ProtNLM"/>
    </source>
</evidence>
<dbReference type="RefSeq" id="WP_189990634.1">
    <property type="nucleotide sequence ID" value="NZ_BMZS01000006.1"/>
</dbReference>
<dbReference type="SMART" id="SM00942">
    <property type="entry name" value="PriCT_1"/>
    <property type="match status" value="1"/>
</dbReference>
<accession>A0A918XTK8</accession>
<dbReference type="GO" id="GO:0016787">
    <property type="term" value="F:hydrolase activity"/>
    <property type="evidence" value="ECO:0007669"/>
    <property type="project" value="UniProtKB-KW"/>
</dbReference>
<organism evidence="4 5">
    <name type="scientific">Thalassobaculum fulvum</name>
    <dbReference type="NCBI Taxonomy" id="1633335"/>
    <lineage>
        <taxon>Bacteria</taxon>
        <taxon>Pseudomonadati</taxon>
        <taxon>Pseudomonadota</taxon>
        <taxon>Alphaproteobacteria</taxon>
        <taxon>Rhodospirillales</taxon>
        <taxon>Thalassobaculaceae</taxon>
        <taxon>Thalassobaculum</taxon>
    </lineage>
</organism>
<dbReference type="InterPro" id="IPR015330">
    <property type="entry name" value="DNA_primase/pol_bifunc_N"/>
</dbReference>
<dbReference type="Gene3D" id="3.30.720.160">
    <property type="entry name" value="Bifunctional DNA primase/polymerase, N-terminal"/>
    <property type="match status" value="1"/>
</dbReference>
<dbReference type="Pfam" id="PF08708">
    <property type="entry name" value="PriCT_1"/>
    <property type="match status" value="1"/>
</dbReference>